<dbReference type="SUPFAM" id="SSF52980">
    <property type="entry name" value="Restriction endonuclease-like"/>
    <property type="match status" value="1"/>
</dbReference>
<sequence>MAGEKNFENRLKRWLDAQGIWHVKFFANRNTRAGVPDILACINGRFVGIELKGPNGKPSPLQVYHCGKITESGGIAVIVWPDDFAQFKRLVCRLKEKGGNCDVQDLIFEGRYLHPVPA</sequence>
<keyword evidence="3" id="KW-0378">Hydrolase</keyword>
<dbReference type="GO" id="GO:0003676">
    <property type="term" value="F:nucleic acid binding"/>
    <property type="evidence" value="ECO:0007669"/>
    <property type="project" value="InterPro"/>
</dbReference>
<reference evidence="5" key="1">
    <citation type="journal article" date="2021" name="Proc. Natl. Acad. Sci. U.S.A.">
        <title>A Catalog of Tens of Thousands of Viruses from Human Metagenomes Reveals Hidden Associations with Chronic Diseases.</title>
        <authorList>
            <person name="Tisza M.J."/>
            <person name="Buck C.B."/>
        </authorList>
    </citation>
    <scope>NUCLEOTIDE SEQUENCE</scope>
    <source>
        <strain evidence="5">CtFbs2</strain>
    </source>
</reference>
<dbReference type="Gene3D" id="3.40.1350.10">
    <property type="match status" value="1"/>
</dbReference>
<evidence type="ECO:0000259" key="4">
    <source>
        <dbReference type="SMART" id="SM00990"/>
    </source>
</evidence>
<name>A0A8S5NL76_9CAUD</name>
<dbReference type="InterPro" id="IPR011856">
    <property type="entry name" value="tRNA_endonuc-like_dom_sf"/>
</dbReference>
<keyword evidence="2" id="KW-0540">Nuclease</keyword>
<evidence type="ECO:0000313" key="5">
    <source>
        <dbReference type="EMBL" id="DAD95494.1"/>
    </source>
</evidence>
<organism evidence="5">
    <name type="scientific">Siphoviridae sp. ctFbs2</name>
    <dbReference type="NCBI Taxonomy" id="2826213"/>
    <lineage>
        <taxon>Viruses</taxon>
        <taxon>Duplodnaviria</taxon>
        <taxon>Heunggongvirae</taxon>
        <taxon>Uroviricota</taxon>
        <taxon>Caudoviricetes</taxon>
    </lineage>
</organism>
<comment type="cofactor">
    <cofactor evidence="1">
        <name>Mg(2+)</name>
        <dbReference type="ChEBI" id="CHEBI:18420"/>
    </cofactor>
</comment>
<dbReference type="SMART" id="SM00990">
    <property type="entry name" value="VRR_NUC"/>
    <property type="match status" value="1"/>
</dbReference>
<evidence type="ECO:0000256" key="3">
    <source>
        <dbReference type="ARBA" id="ARBA00022801"/>
    </source>
</evidence>
<evidence type="ECO:0000256" key="1">
    <source>
        <dbReference type="ARBA" id="ARBA00001946"/>
    </source>
</evidence>
<evidence type="ECO:0000256" key="2">
    <source>
        <dbReference type="ARBA" id="ARBA00022722"/>
    </source>
</evidence>
<dbReference type="InterPro" id="IPR011335">
    <property type="entry name" value="Restrct_endonuc-II-like"/>
</dbReference>
<dbReference type="GO" id="GO:0004518">
    <property type="term" value="F:nuclease activity"/>
    <property type="evidence" value="ECO:0007669"/>
    <property type="project" value="UniProtKB-KW"/>
</dbReference>
<protein>
    <submittedName>
        <fullName evidence="5">Nuclease</fullName>
    </submittedName>
</protein>
<dbReference type="InterPro" id="IPR014883">
    <property type="entry name" value="VRR_NUC"/>
</dbReference>
<accession>A0A8S5NL76</accession>
<dbReference type="EMBL" id="BK015193">
    <property type="protein sequence ID" value="DAD95494.1"/>
    <property type="molecule type" value="Genomic_DNA"/>
</dbReference>
<dbReference type="GO" id="GO:0016788">
    <property type="term" value="F:hydrolase activity, acting on ester bonds"/>
    <property type="evidence" value="ECO:0007669"/>
    <property type="project" value="InterPro"/>
</dbReference>
<proteinExistence type="predicted"/>
<feature type="domain" description="VRR-NUC" evidence="4">
    <location>
        <begin position="1"/>
        <end position="83"/>
    </location>
</feature>